<protein>
    <submittedName>
        <fullName evidence="2">Uncharacterized protein</fullName>
    </submittedName>
</protein>
<sequence length="213" mass="24838">MSAYIKGTESDLNGWAAGKEPSWKAAGGSSLDRHGLIYRFSHFSRSSRSNHALRLREERRKKERRKKKKERKKEERKKEERKRKKERKKKERKKERKKEEGKEERKKERKKEKAKKIELLQPLKKKERKTLLIQHQQHSGKFRDRMIKSSVAALPGAPLSQGQWQQHDIGGGGVAEPSRTRIQDGTGDIVSAQCHRLSEYCQTSKGVSAEYHS</sequence>
<feature type="compositionally biased region" description="Basic and acidic residues" evidence="1">
    <location>
        <begin position="97"/>
        <end position="106"/>
    </location>
</feature>
<dbReference type="AlphaFoldDB" id="D2H884"/>
<feature type="compositionally biased region" description="Basic residues" evidence="1">
    <location>
        <begin position="79"/>
        <end position="96"/>
    </location>
</feature>
<dbReference type="EMBL" id="GL192571">
    <property type="protein sequence ID" value="EFB28596.1"/>
    <property type="molecule type" value="Genomic_DNA"/>
</dbReference>
<dbReference type="InParanoid" id="D2H884"/>
<accession>D2H884</accession>
<gene>
    <name evidence="2" type="ORF">PANDA_006423</name>
</gene>
<name>D2H884_AILME</name>
<organism evidence="2">
    <name type="scientific">Ailuropoda melanoleuca</name>
    <name type="common">Giant panda</name>
    <dbReference type="NCBI Taxonomy" id="9646"/>
    <lineage>
        <taxon>Eukaryota</taxon>
        <taxon>Metazoa</taxon>
        <taxon>Chordata</taxon>
        <taxon>Craniata</taxon>
        <taxon>Vertebrata</taxon>
        <taxon>Euteleostomi</taxon>
        <taxon>Mammalia</taxon>
        <taxon>Eutheria</taxon>
        <taxon>Laurasiatheria</taxon>
        <taxon>Carnivora</taxon>
        <taxon>Caniformia</taxon>
        <taxon>Ursidae</taxon>
        <taxon>Ailuropoda</taxon>
    </lineage>
</organism>
<reference evidence="2" key="1">
    <citation type="journal article" date="2010" name="Nature">
        <title>The sequence and de novo assembly of the giant panda genome.</title>
        <authorList>
            <person name="Li R."/>
            <person name="Fan W."/>
            <person name="Tian G."/>
            <person name="Zhu H."/>
            <person name="He L."/>
            <person name="Cai J."/>
            <person name="Huang Q."/>
            <person name="Cai Q."/>
            <person name="Li B."/>
            <person name="Bai Y."/>
            <person name="Zhang Z."/>
            <person name="Zhang Y."/>
            <person name="Wang W."/>
            <person name="Li J."/>
            <person name="Wei F."/>
            <person name="Li H."/>
            <person name="Jian M."/>
            <person name="Li J."/>
            <person name="Zhang Z."/>
            <person name="Nielsen R."/>
            <person name="Li D."/>
            <person name="Gu W."/>
            <person name="Yang Z."/>
            <person name="Xuan Z."/>
            <person name="Ryder O.A."/>
            <person name="Leung F.C."/>
            <person name="Zhou Y."/>
            <person name="Cao J."/>
            <person name="Sun X."/>
            <person name="Fu Y."/>
            <person name="Fang X."/>
            <person name="Guo X."/>
            <person name="Wang B."/>
            <person name="Hou R."/>
            <person name="Shen F."/>
            <person name="Mu B."/>
            <person name="Ni P."/>
            <person name="Lin R."/>
            <person name="Qian W."/>
            <person name="Wang G."/>
            <person name="Yu C."/>
            <person name="Nie W."/>
            <person name="Wang J."/>
            <person name="Wu Z."/>
            <person name="Liang H."/>
            <person name="Min J."/>
            <person name="Wu Q."/>
            <person name="Cheng S."/>
            <person name="Ruan J."/>
            <person name="Wang M."/>
            <person name="Shi Z."/>
            <person name="Wen M."/>
            <person name="Liu B."/>
            <person name="Ren X."/>
            <person name="Zheng H."/>
            <person name="Dong D."/>
            <person name="Cook K."/>
            <person name="Shan G."/>
            <person name="Zhang H."/>
            <person name="Kosiol C."/>
            <person name="Xie X."/>
            <person name="Lu Z."/>
            <person name="Zheng H."/>
            <person name="Li Y."/>
            <person name="Steiner C.C."/>
            <person name="Lam T.T."/>
            <person name="Lin S."/>
            <person name="Zhang Q."/>
            <person name="Li G."/>
            <person name="Tian J."/>
            <person name="Gong T."/>
            <person name="Liu H."/>
            <person name="Zhang D."/>
            <person name="Fang L."/>
            <person name="Ye C."/>
            <person name="Zhang J."/>
            <person name="Hu W."/>
            <person name="Xu A."/>
            <person name="Ren Y."/>
            <person name="Zhang G."/>
            <person name="Bruford M.W."/>
            <person name="Li Q."/>
            <person name="Ma L."/>
            <person name="Guo Y."/>
            <person name="An N."/>
            <person name="Hu Y."/>
            <person name="Zheng Y."/>
            <person name="Shi Y."/>
            <person name="Li Z."/>
            <person name="Liu Q."/>
            <person name="Chen Y."/>
            <person name="Zhao J."/>
            <person name="Qu N."/>
            <person name="Zhao S."/>
            <person name="Tian F."/>
            <person name="Wang X."/>
            <person name="Wang H."/>
            <person name="Xu L."/>
            <person name="Liu X."/>
            <person name="Vinar T."/>
            <person name="Wang Y."/>
            <person name="Lam T.W."/>
            <person name="Yiu S.M."/>
            <person name="Liu S."/>
            <person name="Zhang H."/>
            <person name="Li D."/>
            <person name="Huang Y."/>
            <person name="Wang X."/>
            <person name="Yang G."/>
            <person name="Jiang Z."/>
            <person name="Wang J."/>
            <person name="Qin N."/>
            <person name="Li L."/>
            <person name="Li J."/>
            <person name="Bolund L."/>
            <person name="Kristiansen K."/>
            <person name="Wong G.K."/>
            <person name="Olson M."/>
            <person name="Zhang X."/>
            <person name="Li S."/>
            <person name="Yang H."/>
            <person name="Wang J."/>
            <person name="Wang J."/>
        </authorList>
    </citation>
    <scope>NUCLEOTIDE SEQUENCE [LARGE SCALE GENOMIC DNA]</scope>
</reference>
<proteinExistence type="predicted"/>
<evidence type="ECO:0000256" key="1">
    <source>
        <dbReference type="SAM" id="MobiDB-lite"/>
    </source>
</evidence>
<feature type="region of interest" description="Disordered" evidence="1">
    <location>
        <begin position="1"/>
        <end position="123"/>
    </location>
</feature>
<feature type="compositionally biased region" description="Basic residues" evidence="1">
    <location>
        <begin position="61"/>
        <end position="71"/>
    </location>
</feature>
<feature type="compositionally biased region" description="Low complexity" evidence="1">
    <location>
        <begin position="39"/>
        <end position="49"/>
    </location>
</feature>
<evidence type="ECO:0000313" key="2">
    <source>
        <dbReference type="EMBL" id="EFB28596.1"/>
    </source>
</evidence>
<feature type="region of interest" description="Disordered" evidence="1">
    <location>
        <begin position="157"/>
        <end position="181"/>
    </location>
</feature>